<sequence>MGCILGTVACCFGSAACSLCCAACPSCKNSTASRIGYALMLLVGSIVAVIMLIPGIRHKLDDIPGLCRDIIKNDYVDTKTQAFSKEQCDSVVGFLAVYRVCFAMAMFFVLFAVIMIKVNSSKDPRAKIQNGFWFFKVLIMIGIGVGAFFIPGGSFGEAWMVIGMIGAFLFILIQLVLIVDFAHGWAESWVEKYEETESKAYYVGLFFFTILFYIISFVAVVLFYVYYADGDCSLHKFFVSFNLILCVAMSVVAILPKVQEHQPRSGLLQSSIITCYVMYLTWSAMSNNPDKTCNPGLKEIIAPSDIHNNTGVSGADTTGTSDGTFDWQSILALGIWLFAVLYSSIRTSSNSQVGKLTMTEKTLLQTDTGRRAGSDENLMGGSSDSEGDAESGQKVWDNEEDAVAYSYSFYHFMLFLASLYVMMTLTNWFSPSSDVKKLNANMASVWVKIASSWVSIILYVWTLVAPVILQDRDFS</sequence>
<dbReference type="Pfam" id="PF03348">
    <property type="entry name" value="Serinc"/>
    <property type="match status" value="1"/>
</dbReference>
<keyword evidence="3 7" id="KW-0812">Transmembrane</keyword>
<feature type="transmembrane region" description="Helical" evidence="7">
    <location>
        <begin position="35"/>
        <end position="56"/>
    </location>
</feature>
<evidence type="ECO:0000256" key="3">
    <source>
        <dbReference type="ARBA" id="ARBA00022692"/>
    </source>
</evidence>
<dbReference type="Proteomes" id="UP000762676">
    <property type="component" value="Unassembled WGS sequence"/>
</dbReference>
<dbReference type="EMBL" id="BMAT01004719">
    <property type="protein sequence ID" value="GFR79044.1"/>
    <property type="molecule type" value="Genomic_DNA"/>
</dbReference>
<evidence type="ECO:0000313" key="8">
    <source>
        <dbReference type="EMBL" id="GFR79044.1"/>
    </source>
</evidence>
<comment type="caution">
    <text evidence="8">The sequence shown here is derived from an EMBL/GenBank/DDBJ whole genome shotgun (WGS) entry which is preliminary data.</text>
</comment>
<comment type="similarity">
    <text evidence="2">Belongs to the TDE1 family.</text>
</comment>
<feature type="transmembrane region" description="Helical" evidence="7">
    <location>
        <begin position="449"/>
        <end position="469"/>
    </location>
</feature>
<dbReference type="GO" id="GO:0016020">
    <property type="term" value="C:membrane"/>
    <property type="evidence" value="ECO:0007669"/>
    <property type="project" value="UniProtKB-SubCell"/>
</dbReference>
<evidence type="ECO:0000256" key="2">
    <source>
        <dbReference type="ARBA" id="ARBA00006665"/>
    </source>
</evidence>
<dbReference type="PANTHER" id="PTHR10383:SF9">
    <property type="entry name" value="SERINE INCORPORATOR, ISOFORM F"/>
    <property type="match status" value="1"/>
</dbReference>
<dbReference type="PANTHER" id="PTHR10383">
    <property type="entry name" value="SERINE INCORPORATOR"/>
    <property type="match status" value="1"/>
</dbReference>
<feature type="transmembrane region" description="Helical" evidence="7">
    <location>
        <begin position="267"/>
        <end position="285"/>
    </location>
</feature>
<name>A0AAV4G176_9GAST</name>
<dbReference type="AlphaFoldDB" id="A0AAV4G176"/>
<feature type="transmembrane region" description="Helical" evidence="7">
    <location>
        <begin position="96"/>
        <end position="118"/>
    </location>
</feature>
<accession>A0AAV4G176</accession>
<evidence type="ECO:0000313" key="9">
    <source>
        <dbReference type="Proteomes" id="UP000762676"/>
    </source>
</evidence>
<feature type="transmembrane region" description="Helical" evidence="7">
    <location>
        <begin position="409"/>
        <end position="429"/>
    </location>
</feature>
<comment type="subcellular location">
    <subcellularLocation>
        <location evidence="1">Membrane</location>
        <topology evidence="1">Multi-pass membrane protein</topology>
    </subcellularLocation>
</comment>
<protein>
    <submittedName>
        <fullName evidence="8">Serine incorporator</fullName>
    </submittedName>
</protein>
<reference evidence="8 9" key="1">
    <citation type="journal article" date="2021" name="Elife">
        <title>Chloroplast acquisition without the gene transfer in kleptoplastic sea slugs, Plakobranchus ocellatus.</title>
        <authorList>
            <person name="Maeda T."/>
            <person name="Takahashi S."/>
            <person name="Yoshida T."/>
            <person name="Shimamura S."/>
            <person name="Takaki Y."/>
            <person name="Nagai Y."/>
            <person name="Toyoda A."/>
            <person name="Suzuki Y."/>
            <person name="Arimoto A."/>
            <person name="Ishii H."/>
            <person name="Satoh N."/>
            <person name="Nishiyama T."/>
            <person name="Hasebe M."/>
            <person name="Maruyama T."/>
            <person name="Minagawa J."/>
            <person name="Obokata J."/>
            <person name="Shigenobu S."/>
        </authorList>
    </citation>
    <scope>NUCLEOTIDE SEQUENCE [LARGE SCALE GENOMIC DNA]</scope>
</reference>
<evidence type="ECO:0000256" key="5">
    <source>
        <dbReference type="ARBA" id="ARBA00023136"/>
    </source>
</evidence>
<feature type="transmembrane region" description="Helical" evidence="7">
    <location>
        <begin position="130"/>
        <end position="152"/>
    </location>
</feature>
<feature type="region of interest" description="Disordered" evidence="6">
    <location>
        <begin position="366"/>
        <end position="393"/>
    </location>
</feature>
<feature type="transmembrane region" description="Helical" evidence="7">
    <location>
        <begin position="200"/>
        <end position="225"/>
    </location>
</feature>
<evidence type="ECO:0000256" key="6">
    <source>
        <dbReference type="SAM" id="MobiDB-lite"/>
    </source>
</evidence>
<feature type="transmembrane region" description="Helical" evidence="7">
    <location>
        <begin position="237"/>
        <end position="255"/>
    </location>
</feature>
<feature type="transmembrane region" description="Helical" evidence="7">
    <location>
        <begin position="327"/>
        <end position="345"/>
    </location>
</feature>
<proteinExistence type="inferred from homology"/>
<evidence type="ECO:0000256" key="7">
    <source>
        <dbReference type="SAM" id="Phobius"/>
    </source>
</evidence>
<keyword evidence="5 7" id="KW-0472">Membrane</keyword>
<feature type="transmembrane region" description="Helical" evidence="7">
    <location>
        <begin position="158"/>
        <end position="179"/>
    </location>
</feature>
<dbReference type="InterPro" id="IPR005016">
    <property type="entry name" value="TDE1/TMS"/>
</dbReference>
<evidence type="ECO:0000256" key="4">
    <source>
        <dbReference type="ARBA" id="ARBA00022989"/>
    </source>
</evidence>
<gene>
    <name evidence="8" type="ORF">ElyMa_002279800</name>
</gene>
<keyword evidence="4 7" id="KW-1133">Transmembrane helix</keyword>
<keyword evidence="9" id="KW-1185">Reference proteome</keyword>
<organism evidence="8 9">
    <name type="scientific">Elysia marginata</name>
    <dbReference type="NCBI Taxonomy" id="1093978"/>
    <lineage>
        <taxon>Eukaryota</taxon>
        <taxon>Metazoa</taxon>
        <taxon>Spiralia</taxon>
        <taxon>Lophotrochozoa</taxon>
        <taxon>Mollusca</taxon>
        <taxon>Gastropoda</taxon>
        <taxon>Heterobranchia</taxon>
        <taxon>Euthyneura</taxon>
        <taxon>Panpulmonata</taxon>
        <taxon>Sacoglossa</taxon>
        <taxon>Placobranchoidea</taxon>
        <taxon>Plakobranchidae</taxon>
        <taxon>Elysia</taxon>
    </lineage>
</organism>
<evidence type="ECO:0000256" key="1">
    <source>
        <dbReference type="ARBA" id="ARBA00004141"/>
    </source>
</evidence>